<name>A0ABT5UE84_9GAMM</name>
<keyword evidence="2" id="KW-1185">Reference proteome</keyword>
<proteinExistence type="predicted"/>
<dbReference type="Proteomes" id="UP001528823">
    <property type="component" value="Unassembled WGS sequence"/>
</dbReference>
<accession>A0ABT5UE84</accession>
<protein>
    <submittedName>
        <fullName evidence="1">Uncharacterized protein</fullName>
    </submittedName>
</protein>
<gene>
    <name evidence="1" type="ORF">ORQ98_21925</name>
</gene>
<evidence type="ECO:0000313" key="2">
    <source>
        <dbReference type="Proteomes" id="UP001528823"/>
    </source>
</evidence>
<dbReference type="EMBL" id="JAPMOU010000039">
    <property type="protein sequence ID" value="MDE1464627.1"/>
    <property type="molecule type" value="Genomic_DNA"/>
</dbReference>
<reference evidence="1 2" key="1">
    <citation type="submission" date="2022-11" db="EMBL/GenBank/DDBJ databases">
        <title>Spartinivicinus poritis sp. nov., isolated from scleractinian coral Porites lutea.</title>
        <authorList>
            <person name="Zhang G."/>
            <person name="Cai L."/>
            <person name="Wei Q."/>
        </authorList>
    </citation>
    <scope>NUCLEOTIDE SEQUENCE [LARGE SCALE GENOMIC DNA]</scope>
    <source>
        <strain evidence="1 2">A2-2</strain>
    </source>
</reference>
<organism evidence="1 2">
    <name type="scientific">Spartinivicinus poritis</name>
    <dbReference type="NCBI Taxonomy" id="2994640"/>
    <lineage>
        <taxon>Bacteria</taxon>
        <taxon>Pseudomonadati</taxon>
        <taxon>Pseudomonadota</taxon>
        <taxon>Gammaproteobacteria</taxon>
        <taxon>Oceanospirillales</taxon>
        <taxon>Zooshikellaceae</taxon>
        <taxon>Spartinivicinus</taxon>
    </lineage>
</organism>
<evidence type="ECO:0000313" key="1">
    <source>
        <dbReference type="EMBL" id="MDE1464627.1"/>
    </source>
</evidence>
<sequence>MKILMILNRASQLDVEHKYTSCKPLAHINELCKTNPGVINPHSAEFNGEVLASTVYIEAKKLQDPINFLLVINEVLKNATLLLPYDFSQDSLMDIKHYISKNIVCKLHRDEREHMSEFLSSERLHVIAAKLVYIQDFYSGSGDVRGFRALEMFSMVNFFHQYLHGDNIKETDPTQPTSLDWEVFDEVLSDH</sequence>
<comment type="caution">
    <text evidence="1">The sequence shown here is derived from an EMBL/GenBank/DDBJ whole genome shotgun (WGS) entry which is preliminary data.</text>
</comment>